<evidence type="ECO:0000313" key="4">
    <source>
        <dbReference type="Proteomes" id="UP000198598"/>
    </source>
</evidence>
<gene>
    <name evidence="3" type="ORF">SAMN05216167_105152</name>
</gene>
<evidence type="ECO:0000259" key="2">
    <source>
        <dbReference type="Pfam" id="PF01343"/>
    </source>
</evidence>
<keyword evidence="4" id="KW-1185">Reference proteome</keyword>
<sequence length="294" mass="32090">MLDRIIAAKWALDSTYHDRMYAIALRRIQNGQAPFEVSQDRPTPYLVDVERPNIGASAGYNRLARANTKSGQVLVLPMLGAISRYGDLCSYGAEDYASWLMEMNQDDTMSAAVLNLNGPGGEVDGIEMLGEVIKHSKKPIVAYVAGWAASAHYWIASQCREIVMESLTTSSVGSIGVLAMHVDATEFYKNEGLKVTIIRSDGSDNKARFNSVEPLTPELEAEIRGELTVIRGTFISKVLSMRPKITDTADTPNGVFSGKMYNGKEALSNGLADRIGYLGDAIYRADLLARKQAA</sequence>
<evidence type="ECO:0000313" key="3">
    <source>
        <dbReference type="EMBL" id="SFD47352.1"/>
    </source>
</evidence>
<dbReference type="SUPFAM" id="SSF52096">
    <property type="entry name" value="ClpP/crotonase"/>
    <property type="match status" value="1"/>
</dbReference>
<organism evidence="3 4">
    <name type="scientific">Spirosoma endophyticum</name>
    <dbReference type="NCBI Taxonomy" id="662367"/>
    <lineage>
        <taxon>Bacteria</taxon>
        <taxon>Pseudomonadati</taxon>
        <taxon>Bacteroidota</taxon>
        <taxon>Cytophagia</taxon>
        <taxon>Cytophagales</taxon>
        <taxon>Cytophagaceae</taxon>
        <taxon>Spirosoma</taxon>
    </lineage>
</organism>
<dbReference type="EMBL" id="FOLQ01000005">
    <property type="protein sequence ID" value="SFD47352.1"/>
    <property type="molecule type" value="Genomic_DNA"/>
</dbReference>
<dbReference type="GO" id="GO:0008233">
    <property type="term" value="F:peptidase activity"/>
    <property type="evidence" value="ECO:0007669"/>
    <property type="project" value="UniProtKB-KW"/>
</dbReference>
<dbReference type="OrthoDB" id="1490107at2"/>
<keyword evidence="3" id="KW-0378">Hydrolase</keyword>
<reference evidence="3 4" key="1">
    <citation type="submission" date="2016-10" db="EMBL/GenBank/DDBJ databases">
        <authorList>
            <person name="de Groot N.N."/>
        </authorList>
    </citation>
    <scope>NUCLEOTIDE SEQUENCE [LARGE SCALE GENOMIC DNA]</scope>
    <source>
        <strain evidence="3 4">DSM 26130</strain>
    </source>
</reference>
<dbReference type="Gene3D" id="3.90.226.10">
    <property type="entry name" value="2-enoyl-CoA Hydratase, Chain A, domain 1"/>
    <property type="match status" value="1"/>
</dbReference>
<dbReference type="AlphaFoldDB" id="A0A1I1SM22"/>
<dbReference type="Pfam" id="PF01343">
    <property type="entry name" value="Peptidase_S49"/>
    <property type="match status" value="1"/>
</dbReference>
<dbReference type="PANTHER" id="PTHR42987:SF4">
    <property type="entry name" value="PROTEASE SOHB-RELATED"/>
    <property type="match status" value="1"/>
</dbReference>
<dbReference type="InterPro" id="IPR029045">
    <property type="entry name" value="ClpP/crotonase-like_dom_sf"/>
</dbReference>
<dbReference type="InterPro" id="IPR033855">
    <property type="entry name" value="Protein_C"/>
</dbReference>
<feature type="domain" description="Peptidase S49" evidence="2">
    <location>
        <begin position="134"/>
        <end position="289"/>
    </location>
</feature>
<dbReference type="CDD" id="cd07022">
    <property type="entry name" value="S49_Sppa_36K_type"/>
    <property type="match status" value="1"/>
</dbReference>
<protein>
    <submittedName>
        <fullName evidence="3">Protease-4</fullName>
    </submittedName>
</protein>
<evidence type="ECO:0000256" key="1">
    <source>
        <dbReference type="ARBA" id="ARBA00008683"/>
    </source>
</evidence>
<name>A0A1I1SM22_9BACT</name>
<comment type="similarity">
    <text evidence="1">Belongs to the peptidase S49 family.</text>
</comment>
<dbReference type="STRING" id="662367.SAMN05216167_105152"/>
<dbReference type="Proteomes" id="UP000198598">
    <property type="component" value="Unassembled WGS sequence"/>
</dbReference>
<dbReference type="InterPro" id="IPR002142">
    <property type="entry name" value="Peptidase_S49"/>
</dbReference>
<dbReference type="PANTHER" id="PTHR42987">
    <property type="entry name" value="PEPTIDASE S49"/>
    <property type="match status" value="1"/>
</dbReference>
<accession>A0A1I1SM22</accession>
<dbReference type="RefSeq" id="WP_093827546.1">
    <property type="nucleotide sequence ID" value="NZ_FOLQ01000005.1"/>
</dbReference>
<proteinExistence type="inferred from homology"/>
<keyword evidence="3" id="KW-0645">Protease</keyword>
<dbReference type="GO" id="GO:0006508">
    <property type="term" value="P:proteolysis"/>
    <property type="evidence" value="ECO:0007669"/>
    <property type="project" value="UniProtKB-KW"/>
</dbReference>